<dbReference type="Proteomes" id="UP000298663">
    <property type="component" value="Unassembled WGS sequence"/>
</dbReference>
<keyword evidence="2" id="KW-1185">Reference proteome</keyword>
<evidence type="ECO:0000313" key="1">
    <source>
        <dbReference type="EMBL" id="TKR89447.1"/>
    </source>
</evidence>
<accession>A0A4U5P0H4</accession>
<proteinExistence type="predicted"/>
<organism evidence="1 2">
    <name type="scientific">Steinernema carpocapsae</name>
    <name type="common">Entomopathogenic nematode</name>
    <dbReference type="NCBI Taxonomy" id="34508"/>
    <lineage>
        <taxon>Eukaryota</taxon>
        <taxon>Metazoa</taxon>
        <taxon>Ecdysozoa</taxon>
        <taxon>Nematoda</taxon>
        <taxon>Chromadorea</taxon>
        <taxon>Rhabditida</taxon>
        <taxon>Tylenchina</taxon>
        <taxon>Panagrolaimomorpha</taxon>
        <taxon>Strongyloidoidea</taxon>
        <taxon>Steinernematidae</taxon>
        <taxon>Steinernema</taxon>
    </lineage>
</organism>
<dbReference type="AlphaFoldDB" id="A0A4U5P0H4"/>
<evidence type="ECO:0000313" key="2">
    <source>
        <dbReference type="Proteomes" id="UP000298663"/>
    </source>
</evidence>
<reference evidence="1 2" key="2">
    <citation type="journal article" date="2019" name="G3 (Bethesda)">
        <title>Hybrid Assembly of the Genome of the Entomopathogenic Nematode Steinernema carpocapsae Identifies the X-Chromosome.</title>
        <authorList>
            <person name="Serra L."/>
            <person name="Macchietto M."/>
            <person name="Macias-Munoz A."/>
            <person name="McGill C.J."/>
            <person name="Rodriguez I.M."/>
            <person name="Rodriguez B."/>
            <person name="Murad R."/>
            <person name="Mortazavi A."/>
        </authorList>
    </citation>
    <scope>NUCLEOTIDE SEQUENCE [LARGE SCALE GENOMIC DNA]</scope>
    <source>
        <strain evidence="1 2">ALL</strain>
    </source>
</reference>
<protein>
    <submittedName>
        <fullName evidence="1">Uncharacterized protein</fullName>
    </submittedName>
</protein>
<comment type="caution">
    <text evidence="1">The sequence shown here is derived from an EMBL/GenBank/DDBJ whole genome shotgun (WGS) entry which is preliminary data.</text>
</comment>
<sequence>MIRTAAVVYTDCSNAERSVCLINAQMQTRLVAIEPNNMIRYFGVWNKQEVQKKIFQTIHVDSYFKI</sequence>
<gene>
    <name evidence="1" type="ORF">L596_013547</name>
</gene>
<dbReference type="EMBL" id="AZBU02000003">
    <property type="protein sequence ID" value="TKR89447.1"/>
    <property type="molecule type" value="Genomic_DNA"/>
</dbReference>
<name>A0A4U5P0H4_STECR</name>
<reference evidence="1 2" key="1">
    <citation type="journal article" date="2015" name="Genome Biol.">
        <title>Comparative genomics of Steinernema reveals deeply conserved gene regulatory networks.</title>
        <authorList>
            <person name="Dillman A.R."/>
            <person name="Macchietto M."/>
            <person name="Porter C.F."/>
            <person name="Rogers A."/>
            <person name="Williams B."/>
            <person name="Antoshechkin I."/>
            <person name="Lee M.M."/>
            <person name="Goodwin Z."/>
            <person name="Lu X."/>
            <person name="Lewis E.E."/>
            <person name="Goodrich-Blair H."/>
            <person name="Stock S.P."/>
            <person name="Adams B.J."/>
            <person name="Sternberg P.W."/>
            <person name="Mortazavi A."/>
        </authorList>
    </citation>
    <scope>NUCLEOTIDE SEQUENCE [LARGE SCALE GENOMIC DNA]</scope>
    <source>
        <strain evidence="1 2">ALL</strain>
    </source>
</reference>